<keyword evidence="3" id="KW-1185">Reference proteome</keyword>
<evidence type="ECO:0000256" key="1">
    <source>
        <dbReference type="SAM" id="SignalP"/>
    </source>
</evidence>
<name>A0A9Q8SM13_9PEZI</name>
<dbReference type="RefSeq" id="XP_049141267.1">
    <property type="nucleotide sequence ID" value="XM_049284124.1"/>
</dbReference>
<keyword evidence="1" id="KW-0732">Signal</keyword>
<dbReference type="KEGG" id="clup:CLUP02_05115"/>
<feature type="signal peptide" evidence="1">
    <location>
        <begin position="1"/>
        <end position="19"/>
    </location>
</feature>
<gene>
    <name evidence="2" type="ORF">CLUP02_05115</name>
</gene>
<reference evidence="2" key="1">
    <citation type="journal article" date="2021" name="Mol. Plant Microbe Interact.">
        <title>Complete Genome Sequence of the Plant-Pathogenic Fungus Colletotrichum lupini.</title>
        <authorList>
            <person name="Baroncelli R."/>
            <person name="Pensec F."/>
            <person name="Da Lio D."/>
            <person name="Boufleur T."/>
            <person name="Vicente I."/>
            <person name="Sarrocco S."/>
            <person name="Picot A."/>
            <person name="Baraldi E."/>
            <person name="Sukno S."/>
            <person name="Thon M."/>
            <person name="Le Floch G."/>
        </authorList>
    </citation>
    <scope>NUCLEOTIDE SEQUENCE</scope>
    <source>
        <strain evidence="2">IMI 504893</strain>
    </source>
</reference>
<dbReference type="EMBL" id="CP019475">
    <property type="protein sequence ID" value="UQC79635.1"/>
    <property type="molecule type" value="Genomic_DNA"/>
</dbReference>
<dbReference type="Proteomes" id="UP000830671">
    <property type="component" value="Chromosome 3"/>
</dbReference>
<evidence type="ECO:0000313" key="2">
    <source>
        <dbReference type="EMBL" id="UQC79635.1"/>
    </source>
</evidence>
<sequence>MVTDAPLSLLELLVHCLFALQDTNQDERSFIYGPPKNRSAQLAITCTRGNIVLHTPAILYQTPIAAKPSPDMQPHNRQMRAADWTYRKCRLVLHVAPQRRTTTNLRDKEIPHSIFQRRSLQTREE</sequence>
<dbReference type="GeneID" id="73339134"/>
<accession>A0A9Q8SM13</accession>
<evidence type="ECO:0000313" key="3">
    <source>
        <dbReference type="Proteomes" id="UP000830671"/>
    </source>
</evidence>
<dbReference type="AlphaFoldDB" id="A0A9Q8SM13"/>
<protein>
    <submittedName>
        <fullName evidence="2">Uncharacterized protein</fullName>
    </submittedName>
</protein>
<organism evidence="2 3">
    <name type="scientific">Colletotrichum lupini</name>
    <dbReference type="NCBI Taxonomy" id="145971"/>
    <lineage>
        <taxon>Eukaryota</taxon>
        <taxon>Fungi</taxon>
        <taxon>Dikarya</taxon>
        <taxon>Ascomycota</taxon>
        <taxon>Pezizomycotina</taxon>
        <taxon>Sordariomycetes</taxon>
        <taxon>Hypocreomycetidae</taxon>
        <taxon>Glomerellales</taxon>
        <taxon>Glomerellaceae</taxon>
        <taxon>Colletotrichum</taxon>
        <taxon>Colletotrichum acutatum species complex</taxon>
    </lineage>
</organism>
<proteinExistence type="predicted"/>
<feature type="chain" id="PRO_5040361953" evidence="1">
    <location>
        <begin position="20"/>
        <end position="125"/>
    </location>
</feature>